<sequence length="282" mass="32303">MRFDDYELLVTLNETKTLRQAAEVLYISQPAVSQRLKSIEEQWGTQIFIRTKKELIVTSAGEKIIAHAKHVVDKETHLMDSINRNRSNIDGKVTIGVSSLIGYTIIPSVLEKFLKEYPMVNVQVQVGSTSKIVTNADKYHVSITRGNKVLNKENLLLFSDEHYLVAPKNKPIEEQPLIEFQADAWYSNQLKQFFEARFDKPYVPQIHVDQITTCRELLLNDVGMTVLPALITKTMDLSNFHVEKVEIDGVALLRDTFISYDSRVLELPQVKSFIDLITEEHK</sequence>
<evidence type="ECO:0000259" key="5">
    <source>
        <dbReference type="PROSITE" id="PS50931"/>
    </source>
</evidence>
<dbReference type="PANTHER" id="PTHR30126">
    <property type="entry name" value="HTH-TYPE TRANSCRIPTIONAL REGULATOR"/>
    <property type="match status" value="1"/>
</dbReference>
<dbReference type="Pfam" id="PF03466">
    <property type="entry name" value="LysR_substrate"/>
    <property type="match status" value="1"/>
</dbReference>
<accession>A0A6V7QZU6</accession>
<dbReference type="AlphaFoldDB" id="A0A6V7QZU6"/>
<keyword evidence="2" id="KW-0805">Transcription regulation</keyword>
<dbReference type="InterPro" id="IPR005119">
    <property type="entry name" value="LysR_subst-bd"/>
</dbReference>
<dbReference type="PRINTS" id="PR00039">
    <property type="entry name" value="HTHLYSR"/>
</dbReference>
<protein>
    <submittedName>
        <fullName evidence="6">HTH-type transcriptional regulator CysL</fullName>
    </submittedName>
</protein>
<dbReference type="Pfam" id="PF00126">
    <property type="entry name" value="HTH_1"/>
    <property type="match status" value="1"/>
</dbReference>
<dbReference type="PROSITE" id="PS50931">
    <property type="entry name" value="HTH_LYSR"/>
    <property type="match status" value="1"/>
</dbReference>
<dbReference type="Proteomes" id="UP000588186">
    <property type="component" value="Unassembled WGS sequence"/>
</dbReference>
<comment type="caution">
    <text evidence="6">The sequence shown here is derived from an EMBL/GenBank/DDBJ whole genome shotgun (WGS) entry which is preliminary data.</text>
</comment>
<keyword evidence="7" id="KW-1185">Reference proteome</keyword>
<dbReference type="CDD" id="cd05466">
    <property type="entry name" value="PBP2_LTTR_substrate"/>
    <property type="match status" value="1"/>
</dbReference>
<organism evidence="6 7">
    <name type="scientific">Phocicoccus pinnipedialis</name>
    <dbReference type="NCBI Taxonomy" id="110845"/>
    <lineage>
        <taxon>Bacteria</taxon>
        <taxon>Bacillati</taxon>
        <taxon>Bacillota</taxon>
        <taxon>Bacilli</taxon>
        <taxon>Bacillales</taxon>
        <taxon>Salinicoccaceae</taxon>
        <taxon>Phocicoccus</taxon>
    </lineage>
</organism>
<dbReference type="EMBL" id="CAJEWB010000002">
    <property type="protein sequence ID" value="CAD2070551.1"/>
    <property type="molecule type" value="Genomic_DNA"/>
</dbReference>
<proteinExistence type="inferred from homology"/>
<dbReference type="Gene3D" id="3.40.190.290">
    <property type="match status" value="1"/>
</dbReference>
<dbReference type="Gene3D" id="1.10.10.10">
    <property type="entry name" value="Winged helix-like DNA-binding domain superfamily/Winged helix DNA-binding domain"/>
    <property type="match status" value="1"/>
</dbReference>
<gene>
    <name evidence="6" type="primary">cysL_1</name>
    <name evidence="6" type="ORF">JEOPIN946_00039</name>
</gene>
<dbReference type="GO" id="GO:0000976">
    <property type="term" value="F:transcription cis-regulatory region binding"/>
    <property type="evidence" value="ECO:0007669"/>
    <property type="project" value="TreeGrafter"/>
</dbReference>
<reference evidence="6 7" key="1">
    <citation type="submission" date="2020-07" db="EMBL/GenBank/DDBJ databases">
        <authorList>
            <person name="Criscuolo A."/>
        </authorList>
    </citation>
    <scope>NUCLEOTIDE SEQUENCE [LARGE SCALE GENOMIC DNA]</scope>
    <source>
        <strain evidence="6">CIP107946</strain>
    </source>
</reference>
<evidence type="ECO:0000256" key="2">
    <source>
        <dbReference type="ARBA" id="ARBA00023015"/>
    </source>
</evidence>
<dbReference type="InterPro" id="IPR036388">
    <property type="entry name" value="WH-like_DNA-bd_sf"/>
</dbReference>
<evidence type="ECO:0000256" key="1">
    <source>
        <dbReference type="ARBA" id="ARBA00009437"/>
    </source>
</evidence>
<dbReference type="PANTHER" id="PTHR30126:SF78">
    <property type="entry name" value="HTH LYSR-TYPE DOMAIN-CONTAINING PROTEIN"/>
    <property type="match status" value="1"/>
</dbReference>
<keyword evidence="3" id="KW-0238">DNA-binding</keyword>
<dbReference type="InterPro" id="IPR000847">
    <property type="entry name" value="LysR_HTH_N"/>
</dbReference>
<dbReference type="SUPFAM" id="SSF53850">
    <property type="entry name" value="Periplasmic binding protein-like II"/>
    <property type="match status" value="1"/>
</dbReference>
<feature type="domain" description="HTH lysR-type" evidence="5">
    <location>
        <begin position="1"/>
        <end position="58"/>
    </location>
</feature>
<comment type="similarity">
    <text evidence="1">Belongs to the LysR transcriptional regulatory family.</text>
</comment>
<evidence type="ECO:0000313" key="7">
    <source>
        <dbReference type="Proteomes" id="UP000588186"/>
    </source>
</evidence>
<name>A0A6V7QZU6_9BACL</name>
<evidence type="ECO:0000256" key="4">
    <source>
        <dbReference type="ARBA" id="ARBA00023163"/>
    </source>
</evidence>
<evidence type="ECO:0000256" key="3">
    <source>
        <dbReference type="ARBA" id="ARBA00023125"/>
    </source>
</evidence>
<dbReference type="InterPro" id="IPR036390">
    <property type="entry name" value="WH_DNA-bd_sf"/>
</dbReference>
<dbReference type="GO" id="GO:0003700">
    <property type="term" value="F:DNA-binding transcription factor activity"/>
    <property type="evidence" value="ECO:0007669"/>
    <property type="project" value="InterPro"/>
</dbReference>
<dbReference type="SUPFAM" id="SSF46785">
    <property type="entry name" value="Winged helix' DNA-binding domain"/>
    <property type="match status" value="1"/>
</dbReference>
<evidence type="ECO:0000313" key="6">
    <source>
        <dbReference type="EMBL" id="CAD2070551.1"/>
    </source>
</evidence>
<keyword evidence="4" id="KW-0804">Transcription</keyword>
<dbReference type="RefSeq" id="WP_186075761.1">
    <property type="nucleotide sequence ID" value="NZ_CAJEWB010000002.1"/>
</dbReference>